<dbReference type="InterPro" id="IPR010930">
    <property type="entry name" value="Flg_bb/hook_C_dom"/>
</dbReference>
<dbReference type="GO" id="GO:0005829">
    <property type="term" value="C:cytosol"/>
    <property type="evidence" value="ECO:0007669"/>
    <property type="project" value="TreeGrafter"/>
</dbReference>
<dbReference type="AlphaFoldDB" id="A0A1B1YB69"/>
<dbReference type="InterPro" id="IPR020013">
    <property type="entry name" value="Flagellar_FlgE/F/G"/>
</dbReference>
<dbReference type="Gene3D" id="2.60.98.20">
    <property type="entry name" value="Flagellar hook protein FlgE"/>
    <property type="match status" value="1"/>
</dbReference>
<dbReference type="OrthoDB" id="9804559at2"/>
<gene>
    <name evidence="10" type="ORF">CSTERTH_02640</name>
</gene>
<protein>
    <recommendedName>
        <fullName evidence="3 5">Flagellar hook protein FlgE</fullName>
    </recommendedName>
</protein>
<evidence type="ECO:0000256" key="5">
    <source>
        <dbReference type="RuleBase" id="RU362116"/>
    </source>
</evidence>
<comment type="function">
    <text evidence="5">A flexible structure which links the flagellar filament to the drive apparatus in the basal body.</text>
</comment>
<feature type="domain" description="Flagellar hook protein FlgE D2" evidence="8">
    <location>
        <begin position="229"/>
        <end position="346"/>
    </location>
</feature>
<evidence type="ECO:0000259" key="6">
    <source>
        <dbReference type="Pfam" id="PF00460"/>
    </source>
</evidence>
<dbReference type="NCBIfam" id="TIGR03506">
    <property type="entry name" value="FlgEFG_subfam"/>
    <property type="match status" value="1"/>
</dbReference>
<evidence type="ECO:0000259" key="8">
    <source>
        <dbReference type="Pfam" id="PF07559"/>
    </source>
</evidence>
<keyword evidence="10" id="KW-0966">Cell projection</keyword>
<keyword evidence="10" id="KW-0969">Cilium</keyword>
<dbReference type="InterPro" id="IPR053967">
    <property type="entry name" value="LlgE_F_G-like_D1"/>
</dbReference>
<dbReference type="GO" id="GO:0009425">
    <property type="term" value="C:bacterial-type flagellum basal body"/>
    <property type="evidence" value="ECO:0007669"/>
    <property type="project" value="UniProtKB-SubCell"/>
</dbReference>
<dbReference type="EMBL" id="CP014672">
    <property type="protein sequence ID" value="ANW98015.1"/>
    <property type="molecule type" value="Genomic_DNA"/>
</dbReference>
<dbReference type="InterPro" id="IPR011491">
    <property type="entry name" value="FlgE_D2"/>
</dbReference>
<organism evidence="10 11">
    <name type="scientific">Thermoclostridium stercorarium subsp. thermolacticum DSM 2910</name>
    <dbReference type="NCBI Taxonomy" id="1121336"/>
    <lineage>
        <taxon>Bacteria</taxon>
        <taxon>Bacillati</taxon>
        <taxon>Bacillota</taxon>
        <taxon>Clostridia</taxon>
        <taxon>Eubacteriales</taxon>
        <taxon>Oscillospiraceae</taxon>
        <taxon>Thermoclostridium</taxon>
    </lineage>
</organism>
<feature type="domain" description="Flagellar basal body rod protein N-terminal" evidence="6">
    <location>
        <begin position="8"/>
        <end position="35"/>
    </location>
</feature>
<proteinExistence type="inferred from homology"/>
<dbReference type="SUPFAM" id="SSF117143">
    <property type="entry name" value="Flagellar hook protein flgE"/>
    <property type="match status" value="1"/>
</dbReference>
<evidence type="ECO:0000256" key="4">
    <source>
        <dbReference type="ARBA" id="ARBA00023143"/>
    </source>
</evidence>
<reference evidence="10 11" key="1">
    <citation type="submission" date="2016-02" db="EMBL/GenBank/DDBJ databases">
        <title>Comparison of Clostridium stercorarium subspecies using comparative genomics and transcriptomics.</title>
        <authorList>
            <person name="Schellenberg J."/>
            <person name="Thallinger G."/>
            <person name="Levin D.B."/>
            <person name="Zhang X."/>
            <person name="Alvare G."/>
            <person name="Fristensky B."/>
            <person name="Sparling R."/>
        </authorList>
    </citation>
    <scope>NUCLEOTIDE SEQUENCE [LARGE SCALE GENOMIC DNA]</scope>
    <source>
        <strain evidence="10 11">DSM 2910</strain>
    </source>
</reference>
<dbReference type="RefSeq" id="WP_015358285.1">
    <property type="nucleotide sequence ID" value="NZ_CP014672.1"/>
</dbReference>
<dbReference type="Proteomes" id="UP000092971">
    <property type="component" value="Chromosome"/>
</dbReference>
<evidence type="ECO:0000259" key="9">
    <source>
        <dbReference type="Pfam" id="PF22692"/>
    </source>
</evidence>
<feature type="domain" description="Flagellar hook protein FlgE/F/G-like D1" evidence="9">
    <location>
        <begin position="98"/>
        <end position="147"/>
    </location>
</feature>
<name>A0A1B1YB69_THEST</name>
<dbReference type="PANTHER" id="PTHR30435:SF1">
    <property type="entry name" value="FLAGELLAR HOOK PROTEIN FLGE"/>
    <property type="match status" value="1"/>
</dbReference>
<dbReference type="Pfam" id="PF07559">
    <property type="entry name" value="FlgE_D2"/>
    <property type="match status" value="1"/>
</dbReference>
<evidence type="ECO:0000313" key="10">
    <source>
        <dbReference type="EMBL" id="ANW98015.1"/>
    </source>
</evidence>
<feature type="domain" description="Flagellar basal-body/hook protein C-terminal" evidence="7">
    <location>
        <begin position="421"/>
        <end position="465"/>
    </location>
</feature>
<dbReference type="PROSITE" id="PS00588">
    <property type="entry name" value="FLAGELLA_BB_ROD"/>
    <property type="match status" value="1"/>
</dbReference>
<evidence type="ECO:0000256" key="3">
    <source>
        <dbReference type="ARBA" id="ARBA00019015"/>
    </source>
</evidence>
<dbReference type="Pfam" id="PF00460">
    <property type="entry name" value="Flg_bb_rod"/>
    <property type="match status" value="1"/>
</dbReference>
<keyword evidence="10" id="KW-0282">Flagellum</keyword>
<dbReference type="GO" id="GO:0009424">
    <property type="term" value="C:bacterial-type flagellum hook"/>
    <property type="evidence" value="ECO:0007669"/>
    <property type="project" value="TreeGrafter"/>
</dbReference>
<dbReference type="Pfam" id="PF22692">
    <property type="entry name" value="LlgE_F_G_D1"/>
    <property type="match status" value="1"/>
</dbReference>
<evidence type="ECO:0000259" key="7">
    <source>
        <dbReference type="Pfam" id="PF06429"/>
    </source>
</evidence>
<keyword evidence="4 5" id="KW-0975">Bacterial flagellum</keyword>
<accession>A0A1B1YB69</accession>
<dbReference type="InterPro" id="IPR019776">
    <property type="entry name" value="Flagellar_basal_body_rod_CS"/>
</dbReference>
<evidence type="ECO:0000256" key="1">
    <source>
        <dbReference type="ARBA" id="ARBA00004117"/>
    </source>
</evidence>
<dbReference type="GO" id="GO:0071978">
    <property type="term" value="P:bacterial-type flagellum-dependent swarming motility"/>
    <property type="evidence" value="ECO:0007669"/>
    <property type="project" value="TreeGrafter"/>
</dbReference>
<dbReference type="InterPro" id="IPR037058">
    <property type="entry name" value="Falgellar_hook_FlgE_sf"/>
</dbReference>
<evidence type="ECO:0000313" key="11">
    <source>
        <dbReference type="Proteomes" id="UP000092971"/>
    </source>
</evidence>
<comment type="similarity">
    <text evidence="2 5">Belongs to the flagella basal body rod proteins family.</text>
</comment>
<sequence>MMRSMFSSVSGLKAHQTKMDVIGNNIANVNTVAFKASRVTFAEIFAQTVSGASAPDPDTGRGGTNPVQIGLGMNVNSIDTLMTRGSLQRTDNPTDLSIDGEGFFIVRNGNEGTYMFTRAGNFTIDKLGNLVTADGLNVLGWQKYTVDDNGNYIFDTEEELTPINLYEDEYNLNKRVLAAKATTQAVLAGNLDATNTTINSNNGQIIDTNGDQIPEDGEGKNYDAHFIVPLSVYDALGNEYKLNISFWKTYVDTSGSSPQTIWYYRISASGAGFGDSGGDSAASGYIKFDSKGKIITDDSNYSVTPQIKVTPDPSVGTDSFTFELNLGKLTMYATDSSVKPTQVDGYPPGTLEAFSIGSDGVIVGVYSNGKQQPLGMVAIAVFDNAAGLQRMGNNLFIATSNSGDFTRALKPGTEGAGSLNPGTLEMSNVDLAQEFTEMIITQRGFQANSRVITASDEMLQELANLKR</sequence>
<evidence type="ECO:0000256" key="2">
    <source>
        <dbReference type="ARBA" id="ARBA00009677"/>
    </source>
</evidence>
<dbReference type="InterPro" id="IPR001444">
    <property type="entry name" value="Flag_bb_rod_N"/>
</dbReference>
<comment type="subcellular location">
    <subcellularLocation>
        <location evidence="1 5">Bacterial flagellum basal body</location>
    </subcellularLocation>
</comment>
<dbReference type="Pfam" id="PF06429">
    <property type="entry name" value="Flg_bbr_C"/>
    <property type="match status" value="1"/>
</dbReference>
<dbReference type="PANTHER" id="PTHR30435">
    <property type="entry name" value="FLAGELLAR PROTEIN"/>
    <property type="match status" value="1"/>
</dbReference>
<dbReference type="InterPro" id="IPR037925">
    <property type="entry name" value="FlgE/F/G-like"/>
</dbReference>